<organism evidence="1 2">
    <name type="scientific">Rothia nasimurium</name>
    <dbReference type="NCBI Taxonomy" id="85336"/>
    <lineage>
        <taxon>Bacteria</taxon>
        <taxon>Bacillati</taxon>
        <taxon>Actinomycetota</taxon>
        <taxon>Actinomycetes</taxon>
        <taxon>Micrococcales</taxon>
        <taxon>Micrococcaceae</taxon>
        <taxon>Rothia</taxon>
    </lineage>
</organism>
<proteinExistence type="predicted"/>
<evidence type="ECO:0000313" key="1">
    <source>
        <dbReference type="EMBL" id="TFU23360.1"/>
    </source>
</evidence>
<gene>
    <name evidence="1" type="ORF">E4U03_03200</name>
</gene>
<dbReference type="RefSeq" id="WP_135011549.1">
    <property type="nucleotide sequence ID" value="NZ_JADGLK010000008.1"/>
</dbReference>
<evidence type="ECO:0000313" key="2">
    <source>
        <dbReference type="Proteomes" id="UP000297951"/>
    </source>
</evidence>
<accession>A0A4Y9F5Y6</accession>
<dbReference type="AlphaFoldDB" id="A0A4Y9F5Y6"/>
<comment type="caution">
    <text evidence="1">The sequence shown here is derived from an EMBL/GenBank/DDBJ whole genome shotgun (WGS) entry which is preliminary data.</text>
</comment>
<reference evidence="1 2" key="1">
    <citation type="submission" date="2019-03" db="EMBL/GenBank/DDBJ databases">
        <title>Diversity of the mouse oral microbiome.</title>
        <authorList>
            <person name="Joseph S."/>
            <person name="Aduse-Opoku J."/>
            <person name="Curtis M."/>
            <person name="Wade W."/>
            <person name="Hashim A."/>
        </authorList>
    </citation>
    <scope>NUCLEOTIDE SEQUENCE [LARGE SCALE GENOMIC DNA]</scope>
    <source>
        <strain evidence="2">irhom_31</strain>
    </source>
</reference>
<dbReference type="EMBL" id="SPQC01000008">
    <property type="protein sequence ID" value="TFU23360.1"/>
    <property type="molecule type" value="Genomic_DNA"/>
</dbReference>
<dbReference type="Proteomes" id="UP000297951">
    <property type="component" value="Unassembled WGS sequence"/>
</dbReference>
<sequence length="114" mass="13111">MTTSASTEKLMTRLMFDEEGAGAEIAYYLETEPTEHEVHQPSQGICIYIPKKYVHLVTCFVNWKKPTKMRGWCSFELVRDKGGQDIPKYLPEEVRYHLLMTSAGVLEYLADMTS</sequence>
<name>A0A4Y9F5Y6_9MICC</name>
<protein>
    <submittedName>
        <fullName evidence="1">Uncharacterized protein</fullName>
    </submittedName>
</protein>